<keyword evidence="5" id="KW-0653">Protein transport</keyword>
<dbReference type="VEuPathDB" id="FungiDB:PV08_03872"/>
<comment type="subcellular location">
    <subcellularLocation>
        <location evidence="1">Golgi apparatus membrane</location>
        <topology evidence="1">Peripheral membrane protein</topology>
    </subcellularLocation>
</comment>
<dbReference type="GO" id="GO:0015031">
    <property type="term" value="P:protein transport"/>
    <property type="evidence" value="ECO:0007669"/>
    <property type="project" value="UniProtKB-KW"/>
</dbReference>
<evidence type="ECO:0000256" key="4">
    <source>
        <dbReference type="ARBA" id="ARBA00022448"/>
    </source>
</evidence>
<evidence type="ECO:0000256" key="1">
    <source>
        <dbReference type="ARBA" id="ARBA00004395"/>
    </source>
</evidence>
<proteinExistence type="inferred from homology"/>
<keyword evidence="4" id="KW-0813">Transport</keyword>
<comment type="similarity">
    <text evidence="2">Belongs to the COG1 family.</text>
</comment>
<dbReference type="GO" id="GO:0017119">
    <property type="term" value="C:Golgi transport complex"/>
    <property type="evidence" value="ECO:0007669"/>
    <property type="project" value="InterPro"/>
</dbReference>
<dbReference type="OrthoDB" id="46189at2759"/>
<gene>
    <name evidence="9" type="ORF">PV08_03872</name>
</gene>
<keyword evidence="7" id="KW-0472">Membrane</keyword>
<evidence type="ECO:0000313" key="9">
    <source>
        <dbReference type="EMBL" id="KIW16684.1"/>
    </source>
</evidence>
<sequence length="691" mass="77733">MDAGAVVISWHQAFEEHRIPTTRAIEKQLRANASRDKEKLRGLVGGCYREFLATAEAIVALEEKAQVAEQHISSISHNCRPPEYDLARRQLPTEKVTLAQFRLLQRCYTTSVTCLQNLDTLKCSKLTLLSRLLLRSLDNENSLSSSLEHMRRKVGALRQRLLRQVNVILVNPTSTIPVLVDAVCSYCLVTDASSSKALDHLHDRRLDKLRLQLDGTSERSAICEALRYQLASLQAFKTLTGHSVSEAMNMLQRKAILADPAVRELESLDLDRTWPLLPEEIQTFVPYFQRTSSTSEEAHAKLEAWSKESSGILEKAVNEHLAQFTDPAEVLELRRELFTLLLPVYFSTPAGKDIGKCIRKSLNDHMSAICQDHGSRLNKIAEELVSASQSSTLGSSLWSPQTVQTHSDRGGLKMIRRLKARHLGLNKSLSNATKALDDWIAGIHVAKDQINELSKTRWRDMIEEPDEDQEDEATLEIRMLGKDDPDYYNKSLQESAQNAVSEYESRLAAAASEAVSQPKDLSRVVYVVRAIRISAAVLSRTFEDETQESKLDEKMHDLHKVIADEVVRQLSEASRDTNRRSKRDINQLPDGMPSPKAFMALRRLCRVMADIGGTDLWTIPAVALVKKAVAAEIFDPEWKGNYLETDFDETFLRAALQDVADVTKSKATETEKTKSAIEYWSRTKLLFGVLA</sequence>
<dbReference type="STRING" id="91928.A0A0D2BZD7"/>
<dbReference type="RefSeq" id="XP_016236900.1">
    <property type="nucleotide sequence ID" value="XM_016378223.1"/>
</dbReference>
<dbReference type="GO" id="GO:0006891">
    <property type="term" value="P:intra-Golgi vesicle-mediated transport"/>
    <property type="evidence" value="ECO:0007669"/>
    <property type="project" value="InterPro"/>
</dbReference>
<keyword evidence="10" id="KW-1185">Reference proteome</keyword>
<dbReference type="EMBL" id="KN847494">
    <property type="protein sequence ID" value="KIW16684.1"/>
    <property type="molecule type" value="Genomic_DNA"/>
</dbReference>
<evidence type="ECO:0000313" key="10">
    <source>
        <dbReference type="Proteomes" id="UP000053328"/>
    </source>
</evidence>
<evidence type="ECO:0000256" key="8">
    <source>
        <dbReference type="SAM" id="MobiDB-lite"/>
    </source>
</evidence>
<dbReference type="GeneID" id="27330955"/>
<dbReference type="AlphaFoldDB" id="A0A0D2BZD7"/>
<evidence type="ECO:0000256" key="6">
    <source>
        <dbReference type="ARBA" id="ARBA00023034"/>
    </source>
</evidence>
<dbReference type="InterPro" id="IPR033370">
    <property type="entry name" value="COG1"/>
</dbReference>
<evidence type="ECO:0000256" key="7">
    <source>
        <dbReference type="ARBA" id="ARBA00023136"/>
    </source>
</evidence>
<feature type="compositionally biased region" description="Basic and acidic residues" evidence="8">
    <location>
        <begin position="571"/>
        <end position="585"/>
    </location>
</feature>
<organism evidence="9 10">
    <name type="scientific">Exophiala spinifera</name>
    <dbReference type="NCBI Taxonomy" id="91928"/>
    <lineage>
        <taxon>Eukaryota</taxon>
        <taxon>Fungi</taxon>
        <taxon>Dikarya</taxon>
        <taxon>Ascomycota</taxon>
        <taxon>Pezizomycotina</taxon>
        <taxon>Eurotiomycetes</taxon>
        <taxon>Chaetothyriomycetidae</taxon>
        <taxon>Chaetothyriales</taxon>
        <taxon>Herpotrichiellaceae</taxon>
        <taxon>Exophiala</taxon>
    </lineage>
</organism>
<reference evidence="9 10" key="1">
    <citation type="submission" date="2015-01" db="EMBL/GenBank/DDBJ databases">
        <title>The Genome Sequence of Exophiala spinifera CBS89968.</title>
        <authorList>
            <consortium name="The Broad Institute Genomics Platform"/>
            <person name="Cuomo C."/>
            <person name="de Hoog S."/>
            <person name="Gorbushina A."/>
            <person name="Stielow B."/>
            <person name="Teixiera M."/>
            <person name="Abouelleil A."/>
            <person name="Chapman S.B."/>
            <person name="Priest M."/>
            <person name="Young S.K."/>
            <person name="Wortman J."/>
            <person name="Nusbaum C."/>
            <person name="Birren B."/>
        </authorList>
    </citation>
    <scope>NUCLEOTIDE SEQUENCE [LARGE SCALE GENOMIC DNA]</scope>
    <source>
        <strain evidence="9 10">CBS 89968</strain>
    </source>
</reference>
<evidence type="ECO:0000256" key="2">
    <source>
        <dbReference type="ARBA" id="ARBA00006653"/>
    </source>
</evidence>
<dbReference type="PANTHER" id="PTHR31658">
    <property type="entry name" value="CONSERVED OLIGOMERIC GOLGI COMPLEX SUBUNIT 1"/>
    <property type="match status" value="1"/>
</dbReference>
<dbReference type="Pfam" id="PF08700">
    <property type="entry name" value="VPS51_Exo84_N"/>
    <property type="match status" value="1"/>
</dbReference>
<evidence type="ECO:0000256" key="3">
    <source>
        <dbReference type="ARBA" id="ARBA00020978"/>
    </source>
</evidence>
<dbReference type="PANTHER" id="PTHR31658:SF0">
    <property type="entry name" value="CONSERVED OLIGOMERIC GOLGI COMPLEX SUBUNIT 1"/>
    <property type="match status" value="1"/>
</dbReference>
<evidence type="ECO:0000256" key="5">
    <source>
        <dbReference type="ARBA" id="ARBA00022927"/>
    </source>
</evidence>
<accession>A0A0D2BZD7</accession>
<dbReference type="Proteomes" id="UP000053328">
    <property type="component" value="Unassembled WGS sequence"/>
</dbReference>
<name>A0A0D2BZD7_9EURO</name>
<dbReference type="GO" id="GO:0000139">
    <property type="term" value="C:Golgi membrane"/>
    <property type="evidence" value="ECO:0007669"/>
    <property type="project" value="UniProtKB-SubCell"/>
</dbReference>
<dbReference type="HOGENOM" id="CLU_008451_0_0_1"/>
<keyword evidence="6" id="KW-0333">Golgi apparatus</keyword>
<feature type="region of interest" description="Disordered" evidence="8">
    <location>
        <begin position="571"/>
        <end position="590"/>
    </location>
</feature>
<protein>
    <recommendedName>
        <fullName evidence="3">Conserved oligomeric Golgi complex subunit 1</fullName>
    </recommendedName>
</protein>